<feature type="domain" description="Alanine dehydrogenase/pyridine nucleotide transhydrogenase NAD(H)-binding" evidence="9">
    <location>
        <begin position="149"/>
        <end position="297"/>
    </location>
</feature>
<evidence type="ECO:0000256" key="7">
    <source>
        <dbReference type="PIRSR" id="PIRSR000183-2"/>
    </source>
</evidence>
<feature type="binding site" evidence="7">
    <location>
        <position position="15"/>
    </location>
    <ligand>
        <name>substrate</name>
    </ligand>
</feature>
<dbReference type="FunFam" id="3.40.50.720:FF:000049">
    <property type="entry name" value="Alanine dehydrogenase"/>
    <property type="match status" value="1"/>
</dbReference>
<feature type="binding site" evidence="8">
    <location>
        <position position="134"/>
    </location>
    <ligand>
        <name>NAD(+)</name>
        <dbReference type="ChEBI" id="CHEBI:57540"/>
    </ligand>
</feature>
<dbReference type="Pfam" id="PF05222">
    <property type="entry name" value="AlaDh_PNT_N"/>
    <property type="match status" value="1"/>
</dbReference>
<accession>A0A2A5W7S5</accession>
<dbReference type="SMART" id="SM01002">
    <property type="entry name" value="AlaDh_PNT_C"/>
    <property type="match status" value="1"/>
</dbReference>
<evidence type="ECO:0000256" key="1">
    <source>
        <dbReference type="ARBA" id="ARBA00005689"/>
    </source>
</evidence>
<feature type="active site" description="Proton donor/acceptor" evidence="6">
    <location>
        <position position="96"/>
    </location>
</feature>
<dbReference type="GO" id="GO:0000166">
    <property type="term" value="F:nucleotide binding"/>
    <property type="evidence" value="ECO:0007669"/>
    <property type="project" value="UniProtKB-KW"/>
</dbReference>
<comment type="caution">
    <text evidence="11">The sequence shown here is derived from an EMBL/GenBank/DDBJ whole genome shotgun (WGS) entry which is preliminary data.</text>
</comment>
<proteinExistence type="inferred from homology"/>
<feature type="binding site" evidence="8">
    <location>
        <begin position="267"/>
        <end position="270"/>
    </location>
    <ligand>
        <name>NAD(+)</name>
        <dbReference type="ChEBI" id="CHEBI:57540"/>
    </ligand>
</feature>
<dbReference type="EC" id="1.4.1.1" evidence="2 5"/>
<evidence type="ECO:0000256" key="5">
    <source>
        <dbReference type="PIRNR" id="PIRNR000183"/>
    </source>
</evidence>
<dbReference type="Proteomes" id="UP000219329">
    <property type="component" value="Unassembled WGS sequence"/>
</dbReference>
<dbReference type="NCBIfam" id="TIGR00518">
    <property type="entry name" value="alaDH"/>
    <property type="match status" value="1"/>
</dbReference>
<dbReference type="CDD" id="cd05305">
    <property type="entry name" value="L-AlaDH"/>
    <property type="match status" value="1"/>
</dbReference>
<dbReference type="PANTHER" id="PTHR42795:SF1">
    <property type="entry name" value="ALANINE DEHYDROGENASE"/>
    <property type="match status" value="1"/>
</dbReference>
<keyword evidence="4 5" id="KW-0520">NAD</keyword>
<evidence type="ECO:0000313" key="11">
    <source>
        <dbReference type="EMBL" id="PDH32575.1"/>
    </source>
</evidence>
<dbReference type="GO" id="GO:0005886">
    <property type="term" value="C:plasma membrane"/>
    <property type="evidence" value="ECO:0007669"/>
    <property type="project" value="TreeGrafter"/>
</dbReference>
<evidence type="ECO:0000256" key="6">
    <source>
        <dbReference type="PIRSR" id="PIRSR000183-1"/>
    </source>
</evidence>
<name>A0A2A5W7S5_9GAMM</name>
<feature type="domain" description="Alanine dehydrogenase/pyridine nucleotide transhydrogenase N-terminal" evidence="10">
    <location>
        <begin position="4"/>
        <end position="137"/>
    </location>
</feature>
<comment type="similarity">
    <text evidence="1 5">Belongs to the AlaDH/PNT family.</text>
</comment>
<reference evidence="11 12" key="1">
    <citation type="submission" date="2017-08" db="EMBL/GenBank/DDBJ databases">
        <title>Fine stratification of microbial communities through a metagenomic profile of the photic zone.</title>
        <authorList>
            <person name="Haro-Moreno J.M."/>
            <person name="Lopez-Perez M."/>
            <person name="De La Torre J."/>
            <person name="Picazo A."/>
            <person name="Camacho A."/>
            <person name="Rodriguez-Valera F."/>
        </authorList>
    </citation>
    <scope>NUCLEOTIDE SEQUENCE [LARGE SCALE GENOMIC DNA]</scope>
    <source>
        <strain evidence="11">MED-G28</strain>
    </source>
</reference>
<protein>
    <recommendedName>
        <fullName evidence="2 5">Alanine dehydrogenase</fullName>
        <ecNumber evidence="2 5">1.4.1.1</ecNumber>
    </recommendedName>
</protein>
<dbReference type="PIRSF" id="PIRSF000183">
    <property type="entry name" value="Alanine_dh"/>
    <property type="match status" value="1"/>
</dbReference>
<dbReference type="InterPro" id="IPR008141">
    <property type="entry name" value="Ala_DH"/>
</dbReference>
<evidence type="ECO:0000256" key="8">
    <source>
        <dbReference type="PIRSR" id="PIRSR000183-3"/>
    </source>
</evidence>
<dbReference type="AlphaFoldDB" id="A0A2A5W7S5"/>
<dbReference type="SUPFAM" id="SSF51735">
    <property type="entry name" value="NAD(P)-binding Rossmann-fold domains"/>
    <property type="match status" value="1"/>
</dbReference>
<gene>
    <name evidence="11" type="primary">ald</name>
    <name evidence="11" type="ORF">CNF02_11700</name>
</gene>
<evidence type="ECO:0000256" key="3">
    <source>
        <dbReference type="ARBA" id="ARBA00023002"/>
    </source>
</evidence>
<organism evidence="11 12">
    <name type="scientific">OM182 bacterium MED-G28</name>
    <dbReference type="NCBI Taxonomy" id="1986256"/>
    <lineage>
        <taxon>Bacteria</taxon>
        <taxon>Pseudomonadati</taxon>
        <taxon>Pseudomonadota</taxon>
        <taxon>Gammaproteobacteria</taxon>
        <taxon>OMG group</taxon>
        <taxon>OM182 clade</taxon>
    </lineage>
</organism>
<sequence>MRIGVPKEIKIHEYRVGLIPAAVREITQAGHKVFLESNAGIGSGFDNASYVIAGATILETAEEIFGEAEMIVKVKEPLASERKLLRSDLTLFAYLHLAPDLEQTEDLVQSNATCIAYETVTDARGQLPLLAPMSEVAGRMSVQAGAVCLEKSHGGAGLLLGGVPGVESANVLILGGGVVGSNALKMAVGMEANVTVIDKSLDTLRDLDEKYANRIQTIYSTQEAIETCALNADLIIGAVLIPGAASPKLVGTDLIKRLKPGSVVVDVAIDQGGCFETSKATTHDNPTYLVHDVVHYCVANMPGAVAKTSAIALNNATLPFVLQLANQGTVKALQSNSHLFEGLNVWKGRVINEHIAQQHGYEFNTIGPGQLSVGTH</sequence>
<dbReference type="PANTHER" id="PTHR42795">
    <property type="entry name" value="ALANINE DEHYDROGENASE"/>
    <property type="match status" value="1"/>
</dbReference>
<feature type="binding site" evidence="8">
    <location>
        <begin position="239"/>
        <end position="240"/>
    </location>
    <ligand>
        <name>NAD(+)</name>
        <dbReference type="ChEBI" id="CHEBI:57540"/>
    </ligand>
</feature>
<comment type="catalytic activity">
    <reaction evidence="5">
        <text>L-alanine + NAD(+) + H2O = pyruvate + NH4(+) + NADH + H(+)</text>
        <dbReference type="Rhea" id="RHEA:18405"/>
        <dbReference type="ChEBI" id="CHEBI:15361"/>
        <dbReference type="ChEBI" id="CHEBI:15377"/>
        <dbReference type="ChEBI" id="CHEBI:15378"/>
        <dbReference type="ChEBI" id="CHEBI:28938"/>
        <dbReference type="ChEBI" id="CHEBI:57540"/>
        <dbReference type="ChEBI" id="CHEBI:57945"/>
        <dbReference type="ChEBI" id="CHEBI:57972"/>
        <dbReference type="EC" id="1.4.1.1"/>
    </reaction>
</comment>
<feature type="active site" description="Proton donor/acceptor" evidence="6">
    <location>
        <position position="270"/>
    </location>
</feature>
<feature type="binding site" evidence="7">
    <location>
        <position position="75"/>
    </location>
    <ligand>
        <name>substrate</name>
    </ligand>
</feature>
<dbReference type="SUPFAM" id="SSF52283">
    <property type="entry name" value="Formate/glycerate dehydrogenase catalytic domain-like"/>
    <property type="match status" value="1"/>
</dbReference>
<feature type="binding site" evidence="8">
    <location>
        <position position="220"/>
    </location>
    <ligand>
        <name>NAD(+)</name>
        <dbReference type="ChEBI" id="CHEBI:57540"/>
    </ligand>
</feature>
<keyword evidence="8" id="KW-0547">Nucleotide-binding</keyword>
<evidence type="ECO:0000313" key="12">
    <source>
        <dbReference type="Proteomes" id="UP000219329"/>
    </source>
</evidence>
<feature type="binding site" evidence="8">
    <location>
        <position position="198"/>
    </location>
    <ligand>
        <name>NAD(+)</name>
        <dbReference type="ChEBI" id="CHEBI:57540"/>
    </ligand>
</feature>
<evidence type="ECO:0000259" key="9">
    <source>
        <dbReference type="SMART" id="SM01002"/>
    </source>
</evidence>
<dbReference type="InterPro" id="IPR036291">
    <property type="entry name" value="NAD(P)-bd_dom_sf"/>
</dbReference>
<dbReference type="Gene3D" id="3.40.50.720">
    <property type="entry name" value="NAD(P)-binding Rossmann-like Domain"/>
    <property type="match status" value="2"/>
</dbReference>
<dbReference type="SMART" id="SM01003">
    <property type="entry name" value="AlaDh_PNT_N"/>
    <property type="match status" value="1"/>
</dbReference>
<dbReference type="GO" id="GO:0042853">
    <property type="term" value="P:L-alanine catabolic process"/>
    <property type="evidence" value="ECO:0007669"/>
    <property type="project" value="InterPro"/>
</dbReference>
<dbReference type="InterPro" id="IPR007886">
    <property type="entry name" value="AlaDH/PNT_N"/>
</dbReference>
<dbReference type="InterPro" id="IPR007698">
    <property type="entry name" value="AlaDH/PNT_NAD(H)-bd"/>
</dbReference>
<dbReference type="Pfam" id="PF01262">
    <property type="entry name" value="AlaDh_PNT_C"/>
    <property type="match status" value="1"/>
</dbReference>
<evidence type="ECO:0000259" key="10">
    <source>
        <dbReference type="SMART" id="SM01003"/>
    </source>
</evidence>
<evidence type="ECO:0000256" key="2">
    <source>
        <dbReference type="ARBA" id="ARBA00012897"/>
    </source>
</evidence>
<keyword evidence="3 5" id="KW-0560">Oxidoreductase</keyword>
<feature type="binding site" evidence="8">
    <location>
        <begin position="298"/>
        <end position="301"/>
    </location>
    <ligand>
        <name>NAD(+)</name>
        <dbReference type="ChEBI" id="CHEBI:57540"/>
    </ligand>
</feature>
<dbReference type="EMBL" id="NTJZ01000015">
    <property type="protein sequence ID" value="PDH32575.1"/>
    <property type="molecule type" value="Genomic_DNA"/>
</dbReference>
<dbReference type="GO" id="GO:0000286">
    <property type="term" value="F:alanine dehydrogenase activity"/>
    <property type="evidence" value="ECO:0007669"/>
    <property type="project" value="UniProtKB-UniRule"/>
</dbReference>
<evidence type="ECO:0000256" key="4">
    <source>
        <dbReference type="ARBA" id="ARBA00023027"/>
    </source>
</evidence>